<evidence type="ECO:0000313" key="2">
    <source>
        <dbReference type="EMBL" id="NUZ08558.1"/>
    </source>
</evidence>
<dbReference type="EMBL" id="JABWMJ010000014">
    <property type="protein sequence ID" value="NUZ08558.1"/>
    <property type="molecule type" value="Genomic_DNA"/>
</dbReference>
<protein>
    <submittedName>
        <fullName evidence="2">DUF4400 domain-containing protein</fullName>
    </submittedName>
</protein>
<keyword evidence="1" id="KW-0472">Membrane</keyword>
<feature type="transmembrane region" description="Helical" evidence="1">
    <location>
        <begin position="155"/>
        <end position="176"/>
    </location>
</feature>
<dbReference type="RefSeq" id="WP_176071421.1">
    <property type="nucleotide sequence ID" value="NZ_JABWMJ010000014.1"/>
</dbReference>
<proteinExistence type="predicted"/>
<dbReference type="AlphaFoldDB" id="A0A7Y6NSK2"/>
<keyword evidence="3" id="KW-1185">Reference proteome</keyword>
<feature type="transmembrane region" description="Helical" evidence="1">
    <location>
        <begin position="119"/>
        <end position="143"/>
    </location>
</feature>
<dbReference type="InterPro" id="IPR022266">
    <property type="entry name" value="DtrJ-like"/>
</dbReference>
<sequence>MIRIVWITALACVLGLVLYIPSSVPPERLMQTVRAEHELNTTLWGMAAADRILERMLTFQANGVNVSMPPPETVQPAGPGINTAMTAEFGQMSTRLFSSPYFKSVDALFTLATLRAATLLHVLPLLLVFFLVCAIDGFAVRSVRAREFAAYSAEVYTLSATSGIALLSLVLVALFLPFTINPLLTIAALLLMLLVFSRAIANYHVMR</sequence>
<reference evidence="2 3" key="1">
    <citation type="submission" date="2020-06" db="EMBL/GenBank/DDBJ databases">
        <title>Schlegella sp. ID0723 isolated from air conditioner.</title>
        <authorList>
            <person name="Kim D.Y."/>
            <person name="Kim D.-U."/>
        </authorList>
    </citation>
    <scope>NUCLEOTIDE SEQUENCE [LARGE SCALE GENOMIC DNA]</scope>
    <source>
        <strain evidence="2 3">ID0723</strain>
    </source>
</reference>
<evidence type="ECO:0000313" key="3">
    <source>
        <dbReference type="Proteomes" id="UP000529637"/>
    </source>
</evidence>
<name>A0A7Y6NSK2_9BURK</name>
<dbReference type="Proteomes" id="UP000529637">
    <property type="component" value="Unassembled WGS sequence"/>
</dbReference>
<dbReference type="Pfam" id="PF14348">
    <property type="entry name" value="DtrJ-like"/>
    <property type="match status" value="1"/>
</dbReference>
<keyword evidence="1" id="KW-1133">Transmembrane helix</keyword>
<organism evidence="2 3">
    <name type="scientific">Piscinibacter koreensis</name>
    <dbReference type="NCBI Taxonomy" id="2742824"/>
    <lineage>
        <taxon>Bacteria</taxon>
        <taxon>Pseudomonadati</taxon>
        <taxon>Pseudomonadota</taxon>
        <taxon>Betaproteobacteria</taxon>
        <taxon>Burkholderiales</taxon>
        <taxon>Sphaerotilaceae</taxon>
        <taxon>Piscinibacter</taxon>
    </lineage>
</organism>
<keyword evidence="1" id="KW-0812">Transmembrane</keyword>
<accession>A0A7Y6NSK2</accession>
<comment type="caution">
    <text evidence="2">The sequence shown here is derived from an EMBL/GenBank/DDBJ whole genome shotgun (WGS) entry which is preliminary data.</text>
</comment>
<gene>
    <name evidence="2" type="ORF">HQN59_22675</name>
</gene>
<evidence type="ECO:0000256" key="1">
    <source>
        <dbReference type="SAM" id="Phobius"/>
    </source>
</evidence>
<feature type="transmembrane region" description="Helical" evidence="1">
    <location>
        <begin position="182"/>
        <end position="201"/>
    </location>
</feature>